<organism evidence="2 3">
    <name type="scientific">Radiobacillus deserti</name>
    <dbReference type="NCBI Taxonomy" id="2594883"/>
    <lineage>
        <taxon>Bacteria</taxon>
        <taxon>Bacillati</taxon>
        <taxon>Bacillota</taxon>
        <taxon>Bacilli</taxon>
        <taxon>Bacillales</taxon>
        <taxon>Bacillaceae</taxon>
        <taxon>Radiobacillus</taxon>
    </lineage>
</organism>
<protein>
    <submittedName>
        <fullName evidence="2">GNAT family N-acetyltransferase</fullName>
    </submittedName>
</protein>
<dbReference type="Gene3D" id="3.40.630.30">
    <property type="match status" value="1"/>
</dbReference>
<dbReference type="GO" id="GO:0016747">
    <property type="term" value="F:acyltransferase activity, transferring groups other than amino-acyl groups"/>
    <property type="evidence" value="ECO:0007669"/>
    <property type="project" value="InterPro"/>
</dbReference>
<dbReference type="OrthoDB" id="8593648at2"/>
<dbReference type="AlphaFoldDB" id="A0A516KE35"/>
<dbReference type="InterPro" id="IPR016181">
    <property type="entry name" value="Acyl_CoA_acyltransferase"/>
</dbReference>
<dbReference type="Proteomes" id="UP000315215">
    <property type="component" value="Chromosome"/>
</dbReference>
<evidence type="ECO:0000313" key="2">
    <source>
        <dbReference type="EMBL" id="QDP39576.1"/>
    </source>
</evidence>
<proteinExistence type="predicted"/>
<dbReference type="InterPro" id="IPR000182">
    <property type="entry name" value="GNAT_dom"/>
</dbReference>
<name>A0A516KE35_9BACI</name>
<evidence type="ECO:0000259" key="1">
    <source>
        <dbReference type="Pfam" id="PF00583"/>
    </source>
</evidence>
<keyword evidence="2" id="KW-0808">Transferase</keyword>
<gene>
    <name evidence="2" type="ORF">FN924_04920</name>
</gene>
<evidence type="ECO:0000313" key="3">
    <source>
        <dbReference type="Proteomes" id="UP000315215"/>
    </source>
</evidence>
<sequence length="113" mass="12837">MRWQKSTELNMVKNNLLAWKVICIFPFAVNPNYRGKLAQEHYNRFLEEVGNHGVHIVRCLTSPVNKQSIAYHTSVGFVIVKGDKVVDGVSVYSNYDGKGVDRVLFAKRLGAKR</sequence>
<dbReference type="RefSeq" id="WP_143892326.1">
    <property type="nucleotide sequence ID" value="NZ_CP041666.1"/>
</dbReference>
<dbReference type="SUPFAM" id="SSF55729">
    <property type="entry name" value="Acyl-CoA N-acyltransferases (Nat)"/>
    <property type="match status" value="1"/>
</dbReference>
<dbReference type="EMBL" id="CP041666">
    <property type="protein sequence ID" value="QDP39576.1"/>
    <property type="molecule type" value="Genomic_DNA"/>
</dbReference>
<keyword evidence="3" id="KW-1185">Reference proteome</keyword>
<reference evidence="2 3" key="1">
    <citation type="submission" date="2019-07" db="EMBL/GenBank/DDBJ databases">
        <authorList>
            <person name="Li J."/>
        </authorList>
    </citation>
    <scope>NUCLEOTIDE SEQUENCE [LARGE SCALE GENOMIC DNA]</scope>
    <source>
        <strain evidence="2 3">TKL69</strain>
    </source>
</reference>
<dbReference type="KEGG" id="aqt:FN924_04920"/>
<dbReference type="Pfam" id="PF00583">
    <property type="entry name" value="Acetyltransf_1"/>
    <property type="match status" value="1"/>
</dbReference>
<feature type="domain" description="N-acetyltransferase" evidence="1">
    <location>
        <begin position="20"/>
        <end position="77"/>
    </location>
</feature>
<accession>A0A516KE35</accession>